<dbReference type="AlphaFoldDB" id="A0AAE0S3L6"/>
<proteinExistence type="predicted"/>
<accession>A0AAE0S3L6</accession>
<evidence type="ECO:0000256" key="1">
    <source>
        <dbReference type="SAM" id="MobiDB-lite"/>
    </source>
</evidence>
<evidence type="ECO:0000313" key="2">
    <source>
        <dbReference type="EMBL" id="KAK3584335.1"/>
    </source>
</evidence>
<reference evidence="2" key="1">
    <citation type="journal article" date="2021" name="Genome Biol. Evol.">
        <title>A High-Quality Reference Genome for a Parasitic Bivalve with Doubly Uniparental Inheritance (Bivalvia: Unionida).</title>
        <authorList>
            <person name="Smith C.H."/>
        </authorList>
    </citation>
    <scope>NUCLEOTIDE SEQUENCE</scope>
    <source>
        <strain evidence="2">CHS0354</strain>
    </source>
</reference>
<feature type="region of interest" description="Disordered" evidence="1">
    <location>
        <begin position="92"/>
        <end position="113"/>
    </location>
</feature>
<reference evidence="2" key="2">
    <citation type="journal article" date="2021" name="Genome Biol. Evol.">
        <title>Developing a high-quality reference genome for a parasitic bivalve with doubly uniparental inheritance (Bivalvia: Unionida).</title>
        <authorList>
            <person name="Smith C.H."/>
        </authorList>
    </citation>
    <scope>NUCLEOTIDE SEQUENCE</scope>
    <source>
        <strain evidence="2">CHS0354</strain>
        <tissue evidence="2">Mantle</tissue>
    </source>
</reference>
<sequence length="342" mass="38607">MAKHITPAIEEKIKFLSNRQESKIIARGGPPLVQQTSIQIRKTQGKNIGPFVFEQIRKLGLQTEIETDRRKNAYKAPQYVADNIERAEKAVQTSLDLAESDTGNDADHDTETQRSSVSSIVFEIGNVENLHQQISGEGIHKSDCRPSLFQTCLHGTESEIKKNPVFRTVAMKMLIQTLLIGGGKVGVRGDACSGKTSVLYGAMQIFGEKNKSWNVIRITNEEHLRACYDKQNVLLVIDDILDQNSYMLNHLDTLKNYIDKGYWKVIFSYSNESYKTMESNTIKYSDLDGGHVLNISVSYECTDNEKIGILNSHCMHIGYTLPEETSKQCVESVPTKYFFLLR</sequence>
<name>A0AAE0S3L6_9BIVA</name>
<dbReference type="EMBL" id="JAEAOA010001851">
    <property type="protein sequence ID" value="KAK3584335.1"/>
    <property type="molecule type" value="Genomic_DNA"/>
</dbReference>
<keyword evidence="3" id="KW-1185">Reference proteome</keyword>
<comment type="caution">
    <text evidence="2">The sequence shown here is derived from an EMBL/GenBank/DDBJ whole genome shotgun (WGS) entry which is preliminary data.</text>
</comment>
<dbReference type="Proteomes" id="UP001195483">
    <property type="component" value="Unassembled WGS sequence"/>
</dbReference>
<organism evidence="2 3">
    <name type="scientific">Potamilus streckersoni</name>
    <dbReference type="NCBI Taxonomy" id="2493646"/>
    <lineage>
        <taxon>Eukaryota</taxon>
        <taxon>Metazoa</taxon>
        <taxon>Spiralia</taxon>
        <taxon>Lophotrochozoa</taxon>
        <taxon>Mollusca</taxon>
        <taxon>Bivalvia</taxon>
        <taxon>Autobranchia</taxon>
        <taxon>Heteroconchia</taxon>
        <taxon>Palaeoheterodonta</taxon>
        <taxon>Unionida</taxon>
        <taxon>Unionoidea</taxon>
        <taxon>Unionidae</taxon>
        <taxon>Ambleminae</taxon>
        <taxon>Lampsilini</taxon>
        <taxon>Potamilus</taxon>
    </lineage>
</organism>
<protein>
    <submittedName>
        <fullName evidence="2">Uncharacterized protein</fullName>
    </submittedName>
</protein>
<evidence type="ECO:0000313" key="3">
    <source>
        <dbReference type="Proteomes" id="UP001195483"/>
    </source>
</evidence>
<reference evidence="2" key="3">
    <citation type="submission" date="2023-05" db="EMBL/GenBank/DDBJ databases">
        <authorList>
            <person name="Smith C.H."/>
        </authorList>
    </citation>
    <scope>NUCLEOTIDE SEQUENCE</scope>
    <source>
        <strain evidence="2">CHS0354</strain>
        <tissue evidence="2">Mantle</tissue>
    </source>
</reference>
<gene>
    <name evidence="2" type="ORF">CHS0354_031006</name>
</gene>